<gene>
    <name evidence="2" type="ORF">KHQ06_35315</name>
</gene>
<dbReference type="InterPro" id="IPR011008">
    <property type="entry name" value="Dimeric_a/b-barrel"/>
</dbReference>
<reference evidence="2 3" key="1">
    <citation type="submission" date="2021-04" db="EMBL/GenBank/DDBJ databases">
        <title>Nocardia tengchongensis.</title>
        <authorList>
            <person name="Zhuang k."/>
            <person name="Ran Y."/>
            <person name="Li W."/>
        </authorList>
    </citation>
    <scope>NUCLEOTIDE SEQUENCE [LARGE SCALE GENOMIC DNA]</scope>
    <source>
        <strain evidence="2 3">CFH S0057</strain>
    </source>
</reference>
<protein>
    <submittedName>
        <fullName evidence="2">Dabb family protein</fullName>
    </submittedName>
</protein>
<dbReference type="RefSeq" id="WP_213557320.1">
    <property type="nucleotide sequence ID" value="NZ_JBHZDI010000277.1"/>
</dbReference>
<dbReference type="InterPro" id="IPR013097">
    <property type="entry name" value="Dabb"/>
</dbReference>
<name>A0ABX8CMN4_9NOCA</name>
<dbReference type="PROSITE" id="PS51502">
    <property type="entry name" value="S_R_A_B_BARREL"/>
    <property type="match status" value="1"/>
</dbReference>
<dbReference type="Gene3D" id="3.30.70.100">
    <property type="match status" value="1"/>
</dbReference>
<evidence type="ECO:0000259" key="1">
    <source>
        <dbReference type="PROSITE" id="PS51502"/>
    </source>
</evidence>
<evidence type="ECO:0000313" key="3">
    <source>
        <dbReference type="Proteomes" id="UP000683310"/>
    </source>
</evidence>
<dbReference type="EMBL" id="CP074371">
    <property type="protein sequence ID" value="QVI21217.1"/>
    <property type="molecule type" value="Genomic_DNA"/>
</dbReference>
<feature type="domain" description="Stress-response A/B barrel" evidence="1">
    <location>
        <begin position="92"/>
        <end position="189"/>
    </location>
</feature>
<accession>A0ABX8CMN4</accession>
<evidence type="ECO:0000313" key="2">
    <source>
        <dbReference type="EMBL" id="QVI21217.1"/>
    </source>
</evidence>
<dbReference type="Pfam" id="PF07876">
    <property type="entry name" value="Dabb"/>
    <property type="match status" value="1"/>
</dbReference>
<sequence length="199" mass="21742">MSRWVILTAPHPDDTDDRLAAFASAAAASPRVTHCSAGVDLPGSTGGQGAVWDLTTDSAPAAVLPGLTAAADVVPLAPVHARVVRLDARRRVKRTLLLTVREGTSPETVSRFESDLMAMPAHIPAIKSWSLSRVPGHARWTHVWEQEFTDPDGLNGDYLLHPYHWTHVDRWFDAEIPGSIVEPAIAHLYRWARDPVLGN</sequence>
<organism evidence="2 3">
    <name type="scientific">Nocardia tengchongensis</name>
    <dbReference type="NCBI Taxonomy" id="2055889"/>
    <lineage>
        <taxon>Bacteria</taxon>
        <taxon>Bacillati</taxon>
        <taxon>Actinomycetota</taxon>
        <taxon>Actinomycetes</taxon>
        <taxon>Mycobacteriales</taxon>
        <taxon>Nocardiaceae</taxon>
        <taxon>Nocardia</taxon>
    </lineage>
</organism>
<proteinExistence type="predicted"/>
<keyword evidence="3" id="KW-1185">Reference proteome</keyword>
<dbReference type="SUPFAM" id="SSF54909">
    <property type="entry name" value="Dimeric alpha+beta barrel"/>
    <property type="match status" value="1"/>
</dbReference>
<dbReference type="SMART" id="SM00886">
    <property type="entry name" value="Dabb"/>
    <property type="match status" value="1"/>
</dbReference>
<dbReference type="Proteomes" id="UP000683310">
    <property type="component" value="Chromosome"/>
</dbReference>